<dbReference type="Proteomes" id="UP001295684">
    <property type="component" value="Unassembled WGS sequence"/>
</dbReference>
<keyword evidence="3" id="KW-1185">Reference proteome</keyword>
<reference evidence="2" key="1">
    <citation type="submission" date="2023-07" db="EMBL/GenBank/DDBJ databases">
        <authorList>
            <consortium name="AG Swart"/>
            <person name="Singh M."/>
            <person name="Singh A."/>
            <person name="Seah K."/>
            <person name="Emmerich C."/>
        </authorList>
    </citation>
    <scope>NUCLEOTIDE SEQUENCE</scope>
    <source>
        <strain evidence="2">DP1</strain>
    </source>
</reference>
<accession>A0AAD1Y2J5</accession>
<proteinExistence type="predicted"/>
<name>A0AAD1Y2J5_EUPCR</name>
<dbReference type="EMBL" id="CAMPGE010026475">
    <property type="protein sequence ID" value="CAI2384161.1"/>
    <property type="molecule type" value="Genomic_DNA"/>
</dbReference>
<comment type="caution">
    <text evidence="2">The sequence shown here is derived from an EMBL/GenBank/DDBJ whole genome shotgun (WGS) entry which is preliminary data.</text>
</comment>
<evidence type="ECO:0000256" key="1">
    <source>
        <dbReference type="SAM" id="MobiDB-lite"/>
    </source>
</evidence>
<feature type="region of interest" description="Disordered" evidence="1">
    <location>
        <begin position="89"/>
        <end position="114"/>
    </location>
</feature>
<gene>
    <name evidence="2" type="ORF">ECRASSUSDP1_LOCUS25682</name>
</gene>
<feature type="region of interest" description="Disordered" evidence="1">
    <location>
        <begin position="1"/>
        <end position="26"/>
    </location>
</feature>
<feature type="compositionally biased region" description="Polar residues" evidence="1">
    <location>
        <begin position="105"/>
        <end position="114"/>
    </location>
</feature>
<evidence type="ECO:0000313" key="2">
    <source>
        <dbReference type="EMBL" id="CAI2384161.1"/>
    </source>
</evidence>
<dbReference type="AlphaFoldDB" id="A0AAD1Y2J5"/>
<evidence type="ECO:0000313" key="3">
    <source>
        <dbReference type="Proteomes" id="UP001295684"/>
    </source>
</evidence>
<feature type="compositionally biased region" description="Basic and acidic residues" evidence="1">
    <location>
        <begin position="8"/>
        <end position="26"/>
    </location>
</feature>
<protein>
    <submittedName>
        <fullName evidence="2">Uncharacterized protein</fullName>
    </submittedName>
</protein>
<sequence>MSKSQSGGEKENHNDQSVEKSEEEKGNSWNMNFIINECIRSLVQVCDDKHKEQMLKLKNIRETLINKKKECEVYKLFEDFRTVFEDEIKRSKSSTLKRTPLKTANHPTSSSNPP</sequence>
<organism evidence="2 3">
    <name type="scientific">Euplotes crassus</name>
    <dbReference type="NCBI Taxonomy" id="5936"/>
    <lineage>
        <taxon>Eukaryota</taxon>
        <taxon>Sar</taxon>
        <taxon>Alveolata</taxon>
        <taxon>Ciliophora</taxon>
        <taxon>Intramacronucleata</taxon>
        <taxon>Spirotrichea</taxon>
        <taxon>Hypotrichia</taxon>
        <taxon>Euplotida</taxon>
        <taxon>Euplotidae</taxon>
        <taxon>Moneuplotes</taxon>
    </lineage>
</organism>